<sequence length="70" mass="7928">MKKQYFLAGDDFNLDLSKRRAAAVKDALVARFKLDAGRLSTQGYGEASPRDTNDTLEGRARNRRVELVRQ</sequence>
<evidence type="ECO:0000313" key="4">
    <source>
        <dbReference type="EMBL" id="WML92461.1"/>
    </source>
</evidence>
<organism evidence="4 5">
    <name type="scientific">Thiothrix lacustris</name>
    <dbReference type="NCBI Taxonomy" id="525917"/>
    <lineage>
        <taxon>Bacteria</taxon>
        <taxon>Pseudomonadati</taxon>
        <taxon>Pseudomonadota</taxon>
        <taxon>Gammaproteobacteria</taxon>
        <taxon>Thiotrichales</taxon>
        <taxon>Thiotrichaceae</taxon>
        <taxon>Thiothrix</taxon>
    </lineage>
</organism>
<evidence type="ECO:0000256" key="1">
    <source>
        <dbReference type="PROSITE-ProRule" id="PRU00473"/>
    </source>
</evidence>
<dbReference type="SUPFAM" id="SSF103088">
    <property type="entry name" value="OmpA-like"/>
    <property type="match status" value="1"/>
</dbReference>
<keyword evidence="5" id="KW-1185">Reference proteome</keyword>
<dbReference type="InterPro" id="IPR050330">
    <property type="entry name" value="Bact_OuterMem_StrucFunc"/>
</dbReference>
<dbReference type="Proteomes" id="UP001236657">
    <property type="component" value="Chromosome"/>
</dbReference>
<gene>
    <name evidence="4" type="ORF">RCF98_10860</name>
</gene>
<feature type="compositionally biased region" description="Basic and acidic residues" evidence="2">
    <location>
        <begin position="48"/>
        <end position="70"/>
    </location>
</feature>
<protein>
    <submittedName>
        <fullName evidence="4">OmpA family protein</fullName>
    </submittedName>
</protein>
<accession>A0ABY9MWN8</accession>
<dbReference type="InterPro" id="IPR006665">
    <property type="entry name" value="OmpA-like"/>
</dbReference>
<dbReference type="PROSITE" id="PS51123">
    <property type="entry name" value="OMPA_2"/>
    <property type="match status" value="1"/>
</dbReference>
<reference evidence="4 5" key="1">
    <citation type="submission" date="2023-08" db="EMBL/GenBank/DDBJ databases">
        <title>New molecular markers tilS and rpoB for phylogenetic and monitoring studies of the genus Thiothrix biodiversity.</title>
        <authorList>
            <person name="Ravin N.V."/>
            <person name="Smolyakov D."/>
            <person name="Markov N.D."/>
            <person name="Beletsky A.V."/>
            <person name="Mardanov A.V."/>
            <person name="Rudenko T.S."/>
            <person name="Grabovich M.Y."/>
        </authorList>
    </citation>
    <scope>NUCLEOTIDE SEQUENCE [LARGE SCALE GENOMIC DNA]</scope>
    <source>
        <strain evidence="4 5">MK1</strain>
    </source>
</reference>
<dbReference type="InterPro" id="IPR036737">
    <property type="entry name" value="OmpA-like_sf"/>
</dbReference>
<evidence type="ECO:0000256" key="2">
    <source>
        <dbReference type="SAM" id="MobiDB-lite"/>
    </source>
</evidence>
<dbReference type="Pfam" id="PF00691">
    <property type="entry name" value="OmpA"/>
    <property type="match status" value="1"/>
</dbReference>
<dbReference type="PANTHER" id="PTHR30329:SF21">
    <property type="entry name" value="LIPOPROTEIN YIAD-RELATED"/>
    <property type="match status" value="1"/>
</dbReference>
<feature type="domain" description="OmpA-like" evidence="3">
    <location>
        <begin position="1"/>
        <end position="70"/>
    </location>
</feature>
<evidence type="ECO:0000259" key="3">
    <source>
        <dbReference type="PROSITE" id="PS51123"/>
    </source>
</evidence>
<dbReference type="Gene3D" id="3.30.1330.60">
    <property type="entry name" value="OmpA-like domain"/>
    <property type="match status" value="1"/>
</dbReference>
<evidence type="ECO:0000313" key="5">
    <source>
        <dbReference type="Proteomes" id="UP001236657"/>
    </source>
</evidence>
<dbReference type="PANTHER" id="PTHR30329">
    <property type="entry name" value="STATOR ELEMENT OF FLAGELLAR MOTOR COMPLEX"/>
    <property type="match status" value="1"/>
</dbReference>
<keyword evidence="1" id="KW-0472">Membrane</keyword>
<dbReference type="RefSeq" id="WP_084260524.1">
    <property type="nucleotide sequence ID" value="NZ_CP133218.1"/>
</dbReference>
<dbReference type="CDD" id="cd07185">
    <property type="entry name" value="OmpA_C-like"/>
    <property type="match status" value="1"/>
</dbReference>
<dbReference type="EMBL" id="CP133218">
    <property type="protein sequence ID" value="WML92461.1"/>
    <property type="molecule type" value="Genomic_DNA"/>
</dbReference>
<name>A0ABY9MWN8_9GAMM</name>
<feature type="region of interest" description="Disordered" evidence="2">
    <location>
        <begin position="41"/>
        <end position="70"/>
    </location>
</feature>
<proteinExistence type="predicted"/>